<comment type="similarity">
    <text evidence="2">Belongs to the major facilitator superfamily. Sugar transporter (TC 2.A.1.1) family.</text>
</comment>
<evidence type="ECO:0000256" key="6">
    <source>
        <dbReference type="SAM" id="Phobius"/>
    </source>
</evidence>
<feature type="transmembrane region" description="Helical" evidence="6">
    <location>
        <begin position="112"/>
        <end position="132"/>
    </location>
</feature>
<keyword evidence="4 6" id="KW-1133">Transmembrane helix</keyword>
<evidence type="ECO:0000313" key="8">
    <source>
        <dbReference type="EMBL" id="KAJ5392208.1"/>
    </source>
</evidence>
<name>A0A9W9VZB5_9EURO</name>
<evidence type="ECO:0000313" key="9">
    <source>
        <dbReference type="Proteomes" id="UP001147747"/>
    </source>
</evidence>
<feature type="transmembrane region" description="Helical" evidence="6">
    <location>
        <begin position="54"/>
        <end position="73"/>
    </location>
</feature>
<protein>
    <submittedName>
        <fullName evidence="8">Maltose permease</fullName>
    </submittedName>
</protein>
<dbReference type="PROSITE" id="PS50850">
    <property type="entry name" value="MFS"/>
    <property type="match status" value="1"/>
</dbReference>
<dbReference type="AlphaFoldDB" id="A0A9W9VZB5"/>
<proteinExistence type="inferred from homology"/>
<feature type="transmembrane region" description="Helical" evidence="6">
    <location>
        <begin position="79"/>
        <end position="100"/>
    </location>
</feature>
<evidence type="ECO:0000256" key="5">
    <source>
        <dbReference type="ARBA" id="ARBA00023136"/>
    </source>
</evidence>
<dbReference type="Proteomes" id="UP001147747">
    <property type="component" value="Unassembled WGS sequence"/>
</dbReference>
<feature type="transmembrane region" description="Helical" evidence="6">
    <location>
        <begin position="26"/>
        <end position="47"/>
    </location>
</feature>
<comment type="subcellular location">
    <subcellularLocation>
        <location evidence="1">Membrane</location>
        <topology evidence="1">Multi-pass membrane protein</topology>
    </subcellularLocation>
</comment>
<sequence length="248" mass="27171">MEMPGFKMVFGYEYDGEFLIPATWNALWSAMTFLGMSLGSLLCGWFSDRTGRKSGFIVGCLLSILGIGLQYAASHPGMLLAGKMINGLALGFFLALASTYTSEISPLPLRPVLTAAINFFMNSGQLAAMAIGSTRIGILTPDSYKITFAAQWAFPCAILLFALILPESLWYLIRKGKYTAAEANIQRLYARPPSVTKGYLEFLKATIEQESQLRSAHNAPGYSSCFKGTDFRRTRIACGMFLVQQFAG</sequence>
<keyword evidence="9" id="KW-1185">Reference proteome</keyword>
<reference evidence="8" key="1">
    <citation type="submission" date="2022-12" db="EMBL/GenBank/DDBJ databases">
        <authorList>
            <person name="Petersen C."/>
        </authorList>
    </citation>
    <scope>NUCLEOTIDE SEQUENCE</scope>
    <source>
        <strain evidence="8">IBT 29677</strain>
    </source>
</reference>
<keyword evidence="5 6" id="KW-0472">Membrane</keyword>
<dbReference type="SUPFAM" id="SSF103473">
    <property type="entry name" value="MFS general substrate transporter"/>
    <property type="match status" value="1"/>
</dbReference>
<dbReference type="GO" id="GO:0005351">
    <property type="term" value="F:carbohydrate:proton symporter activity"/>
    <property type="evidence" value="ECO:0007669"/>
    <property type="project" value="TreeGrafter"/>
</dbReference>
<dbReference type="InterPro" id="IPR036259">
    <property type="entry name" value="MFS_trans_sf"/>
</dbReference>
<organism evidence="8 9">
    <name type="scientific">Penicillium cosmopolitanum</name>
    <dbReference type="NCBI Taxonomy" id="1131564"/>
    <lineage>
        <taxon>Eukaryota</taxon>
        <taxon>Fungi</taxon>
        <taxon>Dikarya</taxon>
        <taxon>Ascomycota</taxon>
        <taxon>Pezizomycotina</taxon>
        <taxon>Eurotiomycetes</taxon>
        <taxon>Eurotiomycetidae</taxon>
        <taxon>Eurotiales</taxon>
        <taxon>Aspergillaceae</taxon>
        <taxon>Penicillium</taxon>
    </lineage>
</organism>
<gene>
    <name evidence="8" type="ORF">N7509_007698</name>
</gene>
<feature type="transmembrane region" description="Helical" evidence="6">
    <location>
        <begin position="152"/>
        <end position="173"/>
    </location>
</feature>
<dbReference type="InterPro" id="IPR005828">
    <property type="entry name" value="MFS_sugar_transport-like"/>
</dbReference>
<keyword evidence="3 6" id="KW-0812">Transmembrane</keyword>
<evidence type="ECO:0000256" key="4">
    <source>
        <dbReference type="ARBA" id="ARBA00022989"/>
    </source>
</evidence>
<dbReference type="EMBL" id="JAPZBU010000008">
    <property type="protein sequence ID" value="KAJ5392208.1"/>
    <property type="molecule type" value="Genomic_DNA"/>
</dbReference>
<dbReference type="Gene3D" id="1.20.1250.20">
    <property type="entry name" value="MFS general substrate transporter like domains"/>
    <property type="match status" value="1"/>
</dbReference>
<reference evidence="8" key="2">
    <citation type="journal article" date="2023" name="IMA Fungus">
        <title>Comparative genomic study of the Penicillium genus elucidates a diverse pangenome and 15 lateral gene transfer events.</title>
        <authorList>
            <person name="Petersen C."/>
            <person name="Sorensen T."/>
            <person name="Nielsen M.R."/>
            <person name="Sondergaard T.E."/>
            <person name="Sorensen J.L."/>
            <person name="Fitzpatrick D.A."/>
            <person name="Frisvad J.C."/>
            <person name="Nielsen K.L."/>
        </authorList>
    </citation>
    <scope>NUCLEOTIDE SEQUENCE</scope>
    <source>
        <strain evidence="8">IBT 29677</strain>
    </source>
</reference>
<dbReference type="Pfam" id="PF00083">
    <property type="entry name" value="Sugar_tr"/>
    <property type="match status" value="1"/>
</dbReference>
<dbReference type="PANTHER" id="PTHR48022">
    <property type="entry name" value="PLASTIDIC GLUCOSE TRANSPORTER 4"/>
    <property type="match status" value="1"/>
</dbReference>
<dbReference type="PANTHER" id="PTHR48022:SF5">
    <property type="entry name" value="ALPHA-GLUCOSIDES PERMEASE MPH2-RELATED"/>
    <property type="match status" value="1"/>
</dbReference>
<feature type="domain" description="Major facilitator superfamily (MFS) profile" evidence="7">
    <location>
        <begin position="1"/>
        <end position="248"/>
    </location>
</feature>
<dbReference type="InterPro" id="IPR005829">
    <property type="entry name" value="Sugar_transporter_CS"/>
</dbReference>
<dbReference type="OrthoDB" id="6612291at2759"/>
<dbReference type="GeneID" id="81371315"/>
<accession>A0A9W9VZB5</accession>
<comment type="caution">
    <text evidence="8">The sequence shown here is derived from an EMBL/GenBank/DDBJ whole genome shotgun (WGS) entry which is preliminary data.</text>
</comment>
<evidence type="ECO:0000256" key="1">
    <source>
        <dbReference type="ARBA" id="ARBA00004141"/>
    </source>
</evidence>
<dbReference type="RefSeq" id="XP_056487886.1">
    <property type="nucleotide sequence ID" value="XM_056632335.1"/>
</dbReference>
<evidence type="ECO:0000256" key="2">
    <source>
        <dbReference type="ARBA" id="ARBA00010992"/>
    </source>
</evidence>
<dbReference type="InterPro" id="IPR020846">
    <property type="entry name" value="MFS_dom"/>
</dbReference>
<dbReference type="GO" id="GO:0016020">
    <property type="term" value="C:membrane"/>
    <property type="evidence" value="ECO:0007669"/>
    <property type="project" value="UniProtKB-SubCell"/>
</dbReference>
<evidence type="ECO:0000256" key="3">
    <source>
        <dbReference type="ARBA" id="ARBA00022692"/>
    </source>
</evidence>
<dbReference type="InterPro" id="IPR050360">
    <property type="entry name" value="MFS_Sugar_Transporters"/>
</dbReference>
<evidence type="ECO:0000259" key="7">
    <source>
        <dbReference type="PROSITE" id="PS50850"/>
    </source>
</evidence>
<dbReference type="PROSITE" id="PS00217">
    <property type="entry name" value="SUGAR_TRANSPORT_2"/>
    <property type="match status" value="1"/>
</dbReference>